<protein>
    <recommendedName>
        <fullName evidence="6">gluconate dehydratase</fullName>
        <ecNumber evidence="6">4.2.1.39</ecNumber>
    </recommendedName>
</protein>
<keyword evidence="10" id="KW-1185">Reference proteome</keyword>
<reference evidence="9" key="1">
    <citation type="journal article" date="2014" name="Int. J. Syst. Evol. Microbiol.">
        <title>Complete genome sequence of Corynebacterium casei LMG S-19264T (=DSM 44701T), isolated from a smear-ripened cheese.</title>
        <authorList>
            <consortium name="US DOE Joint Genome Institute (JGI-PGF)"/>
            <person name="Walter F."/>
            <person name="Albersmeier A."/>
            <person name="Kalinowski J."/>
            <person name="Ruckert C."/>
        </authorList>
    </citation>
    <scope>NUCLEOTIDE SEQUENCE</scope>
    <source>
        <strain evidence="9">JCM 31740</strain>
    </source>
</reference>
<evidence type="ECO:0000256" key="5">
    <source>
        <dbReference type="ARBA" id="ARBA00061582"/>
    </source>
</evidence>
<keyword evidence="3" id="KW-0456">Lyase</keyword>
<dbReference type="GeneID" id="38665905"/>
<dbReference type="GO" id="GO:0046872">
    <property type="term" value="F:metal ion binding"/>
    <property type="evidence" value="ECO:0007669"/>
    <property type="project" value="UniProtKB-KW"/>
</dbReference>
<dbReference type="InterPro" id="IPR034593">
    <property type="entry name" value="DgoD-like"/>
</dbReference>
<gene>
    <name evidence="9" type="ORF">GCM10007116_07400</name>
    <name evidence="8" type="ORF">HS1genome_0402</name>
</gene>
<dbReference type="EMBL" id="AP018553">
    <property type="protein sequence ID" value="BBD72013.1"/>
    <property type="molecule type" value="Genomic_DNA"/>
</dbReference>
<dbReference type="SUPFAM" id="SSF51604">
    <property type="entry name" value="Enolase C-terminal domain-like"/>
    <property type="match status" value="1"/>
</dbReference>
<keyword evidence="1" id="KW-0479">Metal-binding</keyword>
<dbReference type="FunFam" id="3.20.20.120:FF:000005">
    <property type="entry name" value="Putative L-rhamnonate dehydratase"/>
    <property type="match status" value="1"/>
</dbReference>
<evidence type="ECO:0000313" key="9">
    <source>
        <dbReference type="EMBL" id="GGT92105.1"/>
    </source>
</evidence>
<dbReference type="Pfam" id="PF02746">
    <property type="entry name" value="MR_MLE_N"/>
    <property type="match status" value="1"/>
</dbReference>
<proteinExistence type="inferred from homology"/>
<dbReference type="OrthoDB" id="42605at2157"/>
<sequence length="393" mass="44085">MKIKEVEPIVLSGKEGGSATWASVAILVRVVTANGEVGYGEAVPTARPLQVVSAVKQVARSYVGREVEEVERNSWEWHRQDFYLARSFESTTAASAVDIASWDVLGKELGAPVHKLLGGPFRRKVRNYANGWYPDCVTPEDFASKAKEVVRMGYTALKFDPFGEYYDYLDERGLRQAVERVRAVREAVGDDVEILVEHHGRFNPNSAVMAARALEPFNPLFMEEPVHPENVEGMRKYRASTTVRVALGERILSLTEALDYLSQGLVDFLQIDLTNVGGVTQAVKVSHLAEAFGVEMAYHNAFGPVQNAVTLQLDAVVPNFLVQESFYDWFPQWKRDLIYDSTPVREGHSTVPDSPGIGVKVNEKLVEDLRVEPREVEFTEEPKWVVKGTWRGW</sequence>
<dbReference type="RefSeq" id="WP_126449307.1">
    <property type="nucleotide sequence ID" value="NZ_AP018553.1"/>
</dbReference>
<dbReference type="InterPro" id="IPR036849">
    <property type="entry name" value="Enolase-like_C_sf"/>
</dbReference>
<dbReference type="SUPFAM" id="SSF54826">
    <property type="entry name" value="Enolase N-terminal domain-like"/>
    <property type="match status" value="1"/>
</dbReference>
<keyword evidence="2" id="KW-0460">Magnesium</keyword>
<evidence type="ECO:0000256" key="2">
    <source>
        <dbReference type="ARBA" id="ARBA00022842"/>
    </source>
</evidence>
<dbReference type="SFLD" id="SFLDG00179">
    <property type="entry name" value="mandelate_racemase"/>
    <property type="match status" value="1"/>
</dbReference>
<dbReference type="InterPro" id="IPR029065">
    <property type="entry name" value="Enolase_C-like"/>
</dbReference>
<dbReference type="PANTHER" id="PTHR48080:SF2">
    <property type="entry name" value="D-GALACTONATE DEHYDRATASE"/>
    <property type="match status" value="1"/>
</dbReference>
<evidence type="ECO:0000313" key="8">
    <source>
        <dbReference type="EMBL" id="BBD72013.1"/>
    </source>
</evidence>
<dbReference type="GO" id="GO:0047929">
    <property type="term" value="F:gluconate dehydratase activity"/>
    <property type="evidence" value="ECO:0007669"/>
    <property type="project" value="UniProtKB-EC"/>
</dbReference>
<dbReference type="EC" id="4.2.1.39" evidence="6"/>
<accession>A0A348B1G1</accession>
<evidence type="ECO:0000256" key="1">
    <source>
        <dbReference type="ARBA" id="ARBA00022723"/>
    </source>
</evidence>
<feature type="domain" description="Mandelate racemase/muconate lactonizing enzyme C-terminal" evidence="7">
    <location>
        <begin position="139"/>
        <end position="244"/>
    </location>
</feature>
<dbReference type="Gene3D" id="3.20.20.120">
    <property type="entry name" value="Enolase-like C-terminal domain"/>
    <property type="match status" value="1"/>
</dbReference>
<dbReference type="SMART" id="SM00922">
    <property type="entry name" value="MR_MLE"/>
    <property type="match status" value="1"/>
</dbReference>
<dbReference type="AlphaFoldDB" id="A0A348B1G1"/>
<dbReference type="Pfam" id="PF13378">
    <property type="entry name" value="MR_MLE_C"/>
    <property type="match status" value="1"/>
</dbReference>
<comment type="similarity">
    <text evidence="5">Belongs to the mandelate racemase/muconate lactonizing enzyme family. GaD subfamily.</text>
</comment>
<dbReference type="Gene3D" id="3.30.390.10">
    <property type="entry name" value="Enolase-like, N-terminal domain"/>
    <property type="match status" value="1"/>
</dbReference>
<organism evidence="8 10">
    <name type="scientific">Sulfodiicoccus acidiphilus</name>
    <dbReference type="NCBI Taxonomy" id="1670455"/>
    <lineage>
        <taxon>Archaea</taxon>
        <taxon>Thermoproteota</taxon>
        <taxon>Thermoprotei</taxon>
        <taxon>Sulfolobales</taxon>
        <taxon>Sulfolobaceae</taxon>
        <taxon>Sulfodiicoccus</taxon>
    </lineage>
</organism>
<evidence type="ECO:0000259" key="7">
    <source>
        <dbReference type="SMART" id="SM00922"/>
    </source>
</evidence>
<reference evidence="9" key="4">
    <citation type="submission" date="2020-09" db="EMBL/GenBank/DDBJ databases">
        <authorList>
            <person name="Sun Q."/>
            <person name="Ohkuma M."/>
        </authorList>
    </citation>
    <scope>NUCLEOTIDE SEQUENCE</scope>
    <source>
        <strain evidence="9">JCM 31740</strain>
    </source>
</reference>
<dbReference type="InterPro" id="IPR034599">
    <property type="entry name" value="Gluconate_dehydratase"/>
</dbReference>
<reference evidence="8" key="3">
    <citation type="journal article" date="2019" name="BMC Res. Notes">
        <title>Complete genome sequence of the Sulfodiicoccus acidiphilus strain HS-1T, the first crenarchaeon that lacks polB3, isolated from an acidic hot spring in Ohwaku-dani, Hakone, Japan.</title>
        <authorList>
            <person name="Sakai H.D."/>
            <person name="Kurosawa N."/>
        </authorList>
    </citation>
    <scope>NUCLEOTIDE SEQUENCE</scope>
    <source>
        <strain evidence="8">HS-1</strain>
    </source>
</reference>
<comment type="catalytic activity">
    <reaction evidence="4">
        <text>D-gluconate = 2-dehydro-3-deoxy-D-gluconate + H2O</text>
        <dbReference type="Rhea" id="RHEA:21612"/>
        <dbReference type="ChEBI" id="CHEBI:15377"/>
        <dbReference type="ChEBI" id="CHEBI:18391"/>
        <dbReference type="ChEBI" id="CHEBI:57990"/>
        <dbReference type="EC" id="4.2.1.39"/>
    </reaction>
</comment>
<dbReference type="InterPro" id="IPR013341">
    <property type="entry name" value="Mandelate_racemase_N_dom"/>
</dbReference>
<evidence type="ECO:0000313" key="10">
    <source>
        <dbReference type="Proteomes" id="UP000276741"/>
    </source>
</evidence>
<evidence type="ECO:0000256" key="6">
    <source>
        <dbReference type="ARBA" id="ARBA00066770"/>
    </source>
</evidence>
<dbReference type="CDD" id="cd03316">
    <property type="entry name" value="MR_like"/>
    <property type="match status" value="1"/>
</dbReference>
<reference evidence="10" key="2">
    <citation type="submission" date="2018-04" db="EMBL/GenBank/DDBJ databases">
        <title>Complete genome sequence of Sulfodiicoccus acidiphilus strain HS-1.</title>
        <authorList>
            <person name="Sakai H.D."/>
            <person name="Kurosawa N."/>
        </authorList>
    </citation>
    <scope>NUCLEOTIDE SEQUENCE [LARGE SCALE GENOMIC DNA]</scope>
    <source>
        <strain evidence="10">HS-1</strain>
    </source>
</reference>
<dbReference type="Proteomes" id="UP000276741">
    <property type="component" value="Chromosome"/>
</dbReference>
<dbReference type="InterPro" id="IPR029017">
    <property type="entry name" value="Enolase-like_N"/>
</dbReference>
<dbReference type="KEGG" id="sacd:HS1genome_0402"/>
<dbReference type="EMBL" id="BMQS01000005">
    <property type="protein sequence ID" value="GGT92105.1"/>
    <property type="molecule type" value="Genomic_DNA"/>
</dbReference>
<dbReference type="SFLD" id="SFLDF00008">
    <property type="entry name" value="gluconate_dehydratase"/>
    <property type="match status" value="1"/>
</dbReference>
<name>A0A348B1G1_9CREN</name>
<dbReference type="Proteomes" id="UP000616143">
    <property type="component" value="Unassembled WGS sequence"/>
</dbReference>
<dbReference type="PANTHER" id="PTHR48080">
    <property type="entry name" value="D-GALACTONATE DEHYDRATASE-RELATED"/>
    <property type="match status" value="1"/>
</dbReference>
<dbReference type="InterPro" id="IPR013342">
    <property type="entry name" value="Mandelate_racemase_C"/>
</dbReference>
<evidence type="ECO:0000256" key="3">
    <source>
        <dbReference type="ARBA" id="ARBA00023239"/>
    </source>
</evidence>
<dbReference type="SFLD" id="SFLDS00001">
    <property type="entry name" value="Enolase"/>
    <property type="match status" value="1"/>
</dbReference>
<evidence type="ECO:0000256" key="4">
    <source>
        <dbReference type="ARBA" id="ARBA00050848"/>
    </source>
</evidence>